<protein>
    <recommendedName>
        <fullName evidence="1">Amine oxidase domain-containing protein</fullName>
    </recommendedName>
</protein>
<dbReference type="OrthoDB" id="7849608at2"/>
<comment type="caution">
    <text evidence="2">The sequence shown here is derived from an EMBL/GenBank/DDBJ whole genome shotgun (WGS) entry which is preliminary data.</text>
</comment>
<dbReference type="Gene3D" id="3.50.50.60">
    <property type="entry name" value="FAD/NAD(P)-binding domain"/>
    <property type="match status" value="1"/>
</dbReference>
<sequence>MRPGPFAPAVTGTTHVVGAGLAGLACATALVAAGQQVTLYEATDHAGGRCRSWYDAKLDRTIDNGNHLILGANRECLTYLDRVGGRDGLQTVDPVCLPFRDLQTGENWALRPGLGPLPLWLADPHRRVPDSRLVDYLRVLTLAFAGPDRRVIDLLPESHPLTARLWKPLAVSILNTPYEEGSARLLWAVFRQTLLRGAEACRPYIAGPGGLSAALVDPALNFLAKAGGDVRFGKRLKALYRSANGAVDLLDFGTEMIRLTPDDRVVIALPAETVGALLPTLSIPDRSHGILNAHYRLDQSAQLPGGLPLLGLTGGIAEWLFVREDVVSVTVSAADTLINRPVDDLLALLWRDVAAALGRDPDRPAMGRLIKERRAGFAATPDQNRRRPGIRHGPNLFLVGDWTDTGLPATIEGAVQSGHRAAALVTAA</sequence>
<dbReference type="InterPro" id="IPR002937">
    <property type="entry name" value="Amino_oxidase"/>
</dbReference>
<organism evidence="2 3">
    <name type="scientific">Niveispirillum lacus</name>
    <dbReference type="NCBI Taxonomy" id="1981099"/>
    <lineage>
        <taxon>Bacteria</taxon>
        <taxon>Pseudomonadati</taxon>
        <taxon>Pseudomonadota</taxon>
        <taxon>Alphaproteobacteria</taxon>
        <taxon>Rhodospirillales</taxon>
        <taxon>Azospirillaceae</taxon>
        <taxon>Niveispirillum</taxon>
    </lineage>
</organism>
<name>A0A255YUS3_9PROT</name>
<evidence type="ECO:0000313" key="3">
    <source>
        <dbReference type="Proteomes" id="UP000216998"/>
    </source>
</evidence>
<proteinExistence type="predicted"/>
<dbReference type="InterPro" id="IPR036188">
    <property type="entry name" value="FAD/NAD-bd_sf"/>
</dbReference>
<dbReference type="InterPro" id="IPR050464">
    <property type="entry name" value="Zeta_carotene_desat/Oxidored"/>
</dbReference>
<dbReference type="PANTHER" id="PTHR42923">
    <property type="entry name" value="PROTOPORPHYRINOGEN OXIDASE"/>
    <property type="match status" value="1"/>
</dbReference>
<dbReference type="Pfam" id="PF01593">
    <property type="entry name" value="Amino_oxidase"/>
    <property type="match status" value="1"/>
</dbReference>
<dbReference type="AlphaFoldDB" id="A0A255YUS3"/>
<dbReference type="GO" id="GO:0016491">
    <property type="term" value="F:oxidoreductase activity"/>
    <property type="evidence" value="ECO:0007669"/>
    <property type="project" value="InterPro"/>
</dbReference>
<keyword evidence="3" id="KW-1185">Reference proteome</keyword>
<dbReference type="NCBIfam" id="TIGR03467">
    <property type="entry name" value="HpnE"/>
    <property type="match status" value="1"/>
</dbReference>
<dbReference type="Proteomes" id="UP000216998">
    <property type="component" value="Unassembled WGS sequence"/>
</dbReference>
<dbReference type="InterPro" id="IPR017830">
    <property type="entry name" value="SQase_HpnE"/>
</dbReference>
<accession>A0A255YUS3</accession>
<evidence type="ECO:0000313" key="2">
    <source>
        <dbReference type="EMBL" id="OYQ32958.1"/>
    </source>
</evidence>
<dbReference type="EMBL" id="NOXU01000031">
    <property type="protein sequence ID" value="OYQ32958.1"/>
    <property type="molecule type" value="Genomic_DNA"/>
</dbReference>
<reference evidence="2 3" key="1">
    <citation type="submission" date="2017-07" db="EMBL/GenBank/DDBJ databases">
        <title>Niveispirillum cyanobacteriorum sp. nov., isolated from cyanobacterial aggregates in a eutrophic lake.</title>
        <authorList>
            <person name="Cai H."/>
        </authorList>
    </citation>
    <scope>NUCLEOTIDE SEQUENCE [LARGE SCALE GENOMIC DNA]</scope>
    <source>
        <strain evidence="3">TH1-14</strain>
    </source>
</reference>
<feature type="domain" description="Amine oxidase" evidence="1">
    <location>
        <begin position="21"/>
        <end position="425"/>
    </location>
</feature>
<gene>
    <name evidence="2" type="ORF">CHU95_18595</name>
</gene>
<dbReference type="SUPFAM" id="SSF51905">
    <property type="entry name" value="FAD/NAD(P)-binding domain"/>
    <property type="match status" value="1"/>
</dbReference>
<dbReference type="PANTHER" id="PTHR42923:SF47">
    <property type="entry name" value="BLR3003 PROTEIN"/>
    <property type="match status" value="1"/>
</dbReference>
<evidence type="ECO:0000259" key="1">
    <source>
        <dbReference type="Pfam" id="PF01593"/>
    </source>
</evidence>
<dbReference type="PROSITE" id="PS51257">
    <property type="entry name" value="PROKAR_LIPOPROTEIN"/>
    <property type="match status" value="1"/>
</dbReference>